<sequence>MKIAIIADDLTGANDSGVQLAKAGLDTVVWLNGKGSSENRAEAVVVDTDSRALSPKEAKAAVHAAMSALAPYNPNLILKKVDSTLRGNVGAELEATAEAWQPECILLAPSFPANNRIVEDGILYVNGTPIGETEFARNEADPVSDSAISDHIGRQFHGAIAHIPESLWAEKPETISAWLDRNIANEQTVFICDAVSMETLERIAAFSQQQPKRLLLAGSAGLSNALAQTMVSGTNTPFAGHPVSSDPILYLVGSMSEVSKTQVAHLLTHPQTEGIRLHAATAASNDRHTQAKEFERVVAAAEKTLAVGKIPVIFSGTERQEVAEVYDYAKTTNTAISELAKRIADTIAAIGSKLMDTRHFQAIIMTGGDTAKALCRRLSIDELRLLDEFEPGIPVAQFTGEHRQTYAITKAGAFGNEQTFSNLYRHFTKEESK</sequence>
<dbReference type="InterPro" id="IPR031475">
    <property type="entry name" value="NBD_C"/>
</dbReference>
<dbReference type="GO" id="GO:0016301">
    <property type="term" value="F:kinase activity"/>
    <property type="evidence" value="ECO:0007669"/>
    <property type="project" value="UniProtKB-KW"/>
</dbReference>
<dbReference type="AlphaFoldDB" id="A0A268S5J1"/>
<dbReference type="Pfam" id="PF07005">
    <property type="entry name" value="SBD_N"/>
    <property type="match status" value="1"/>
</dbReference>
<evidence type="ECO:0000256" key="2">
    <source>
        <dbReference type="ARBA" id="ARBA00022679"/>
    </source>
</evidence>
<dbReference type="Gene3D" id="3.40.50.10840">
    <property type="entry name" value="Putative sugar-binding, N-terminal domain"/>
    <property type="match status" value="1"/>
</dbReference>
<evidence type="ECO:0000256" key="6">
    <source>
        <dbReference type="ARBA" id="ARBA00023277"/>
    </source>
</evidence>
<evidence type="ECO:0000256" key="5">
    <source>
        <dbReference type="ARBA" id="ARBA00022840"/>
    </source>
</evidence>
<protein>
    <recommendedName>
        <fullName evidence="11">Four-carbon acid sugar kinase family protein</fullName>
    </recommendedName>
</protein>
<evidence type="ECO:0000256" key="1">
    <source>
        <dbReference type="ARBA" id="ARBA00005715"/>
    </source>
</evidence>
<feature type="domain" description="Four-carbon acid sugar kinase N-terminal" evidence="7">
    <location>
        <begin position="3"/>
        <end position="226"/>
    </location>
</feature>
<keyword evidence="6" id="KW-0119">Carbohydrate metabolism</keyword>
<name>A0A268S5J1_SHOCL</name>
<evidence type="ECO:0000313" key="10">
    <source>
        <dbReference type="Proteomes" id="UP000216133"/>
    </source>
</evidence>
<keyword evidence="4" id="KW-0418">Kinase</keyword>
<keyword evidence="5" id="KW-0067">ATP-binding</keyword>
<dbReference type="SUPFAM" id="SSF142764">
    <property type="entry name" value="YgbK-like"/>
    <property type="match status" value="1"/>
</dbReference>
<evidence type="ECO:0008006" key="11">
    <source>
        <dbReference type="Google" id="ProtNLM"/>
    </source>
</evidence>
<feature type="domain" description="Four-carbon acid sugar kinase nucleotide binding" evidence="8">
    <location>
        <begin position="249"/>
        <end position="420"/>
    </location>
</feature>
<dbReference type="Pfam" id="PF17042">
    <property type="entry name" value="NBD_C"/>
    <property type="match status" value="1"/>
</dbReference>
<dbReference type="InterPro" id="IPR042213">
    <property type="entry name" value="NBD_C_sf"/>
</dbReference>
<comment type="similarity">
    <text evidence="1">Belongs to the four-carbon acid sugar kinase family.</text>
</comment>
<keyword evidence="2" id="KW-0808">Transferase</keyword>
<dbReference type="GO" id="GO:0005524">
    <property type="term" value="F:ATP binding"/>
    <property type="evidence" value="ECO:0007669"/>
    <property type="project" value="UniProtKB-KW"/>
</dbReference>
<dbReference type="Gene3D" id="3.40.980.20">
    <property type="entry name" value="Four-carbon acid sugar kinase, nucleotide binding domain"/>
    <property type="match status" value="1"/>
</dbReference>
<organism evidence="9 10">
    <name type="scientific">Shouchella clausii</name>
    <name type="common">Alkalihalobacillus clausii</name>
    <dbReference type="NCBI Taxonomy" id="79880"/>
    <lineage>
        <taxon>Bacteria</taxon>
        <taxon>Bacillati</taxon>
        <taxon>Bacillota</taxon>
        <taxon>Bacilli</taxon>
        <taxon>Bacillales</taxon>
        <taxon>Bacillaceae</taxon>
        <taxon>Shouchella</taxon>
    </lineage>
</organism>
<evidence type="ECO:0000313" key="9">
    <source>
        <dbReference type="EMBL" id="PAF27774.1"/>
    </source>
</evidence>
<accession>A0A268S5J1</accession>
<evidence type="ECO:0000256" key="3">
    <source>
        <dbReference type="ARBA" id="ARBA00022741"/>
    </source>
</evidence>
<reference evidence="9 10" key="1">
    <citation type="submission" date="2017-07" db="EMBL/GenBank/DDBJ databases">
        <title>Isolation and whole genome analysis of endospore-forming bacteria from heroin.</title>
        <authorList>
            <person name="Kalinowski J."/>
            <person name="Ahrens B."/>
            <person name="Al-Dilaimi A."/>
            <person name="Winkler A."/>
            <person name="Wibberg D."/>
            <person name="Schleenbecker U."/>
            <person name="Ruckert C."/>
            <person name="Wolfel R."/>
            <person name="Grass G."/>
        </authorList>
    </citation>
    <scope>NUCLEOTIDE SEQUENCE [LARGE SCALE GENOMIC DNA]</scope>
    <source>
        <strain evidence="9 10">7523-2</strain>
    </source>
</reference>
<dbReference type="RefSeq" id="WP_094424199.1">
    <property type="nucleotide sequence ID" value="NZ_CP019985.1"/>
</dbReference>
<keyword evidence="3" id="KW-0547">Nucleotide-binding</keyword>
<dbReference type="Proteomes" id="UP000216133">
    <property type="component" value="Unassembled WGS sequence"/>
</dbReference>
<dbReference type="InterPro" id="IPR010737">
    <property type="entry name" value="4-carb_acid_sugar_kinase_N"/>
</dbReference>
<proteinExistence type="inferred from homology"/>
<comment type="caution">
    <text evidence="9">The sequence shown here is derived from an EMBL/GenBank/DDBJ whole genome shotgun (WGS) entry which is preliminary data.</text>
</comment>
<evidence type="ECO:0000259" key="7">
    <source>
        <dbReference type="Pfam" id="PF07005"/>
    </source>
</evidence>
<evidence type="ECO:0000259" key="8">
    <source>
        <dbReference type="Pfam" id="PF17042"/>
    </source>
</evidence>
<dbReference type="InterPro" id="IPR037051">
    <property type="entry name" value="4-carb_acid_sugar_kinase_N_sf"/>
</dbReference>
<evidence type="ECO:0000256" key="4">
    <source>
        <dbReference type="ARBA" id="ARBA00022777"/>
    </source>
</evidence>
<dbReference type="GeneID" id="86924351"/>
<gene>
    <name evidence="9" type="ORF">CHH61_01465</name>
</gene>
<dbReference type="EMBL" id="NPBS01000008">
    <property type="protein sequence ID" value="PAF27774.1"/>
    <property type="molecule type" value="Genomic_DNA"/>
</dbReference>